<accession>A0A3E5AYN0</accession>
<dbReference type="EMBL" id="QSUL01000027">
    <property type="protein sequence ID" value="RGN30325.1"/>
    <property type="molecule type" value="Genomic_DNA"/>
</dbReference>
<dbReference type="AlphaFoldDB" id="A0A3E5AYN0"/>
<dbReference type="InterPro" id="IPR031025">
    <property type="entry name" value="LruC_dom"/>
</dbReference>
<name>A0A3E5AYN0_9BACE</name>
<sequence length="644" mass="72535">MKQRKMKQLALVSLVSALVLSSCADKDVYQGERKNEPLKPTEVFDFNLMQQVKVNVDYGFTNDYYIIFDLYSQNPMKKEDDSWVKDESLSPVYSAPTDKKGRYSGTIQIPSDITEVWLYSDYPGAVSPVKLTISNGALNYNQVDYIASLQAKTRGITSGNHSYLDDWMLISEKVDWDAYGLPSNIEENLSVPPAEILYSIQDTYSKINGKKIKDLHPEWLNNNTTSEIKIIKDTELSLVFISSGANFNNTVGYFTYPTGTVPTPATIQKILAFPNASPISKTSTDKETQVVTRTGALLCGHEVKLKYWNQAEQKFENKFPAGVTVGWCLQAMGFNSGNIVNGMGIRYSYSSMNSDNSQRVVALRDGSTDQIVAIGFEDNTDFDYCDATFYLKIAESNAVEPGGPELPPVNPPSNVTTTYRGTLAYEDQWPAQKDYDMNDVMMTYQSTLYRNVVSGKIYKIVDEFIPIHNGGTYTCGFGYQLHNIETNRVRSVDVSGPAGWRVEEGHSHPTVILFDDIRSVLNQKFTVTIELADVESSQVTPPYNPFIFVNGRSTEVHLVNYAPTNKADMSLFNTKDDVSNIDAGIYYIARYQEEINIMPFAINLPTLDFEVPTEYVKIYDTYPGFIDWVKSKGTTNKDWYKKKK</sequence>
<evidence type="ECO:0000313" key="4">
    <source>
        <dbReference type="EMBL" id="RGN30325.1"/>
    </source>
</evidence>
<dbReference type="NCBIfam" id="TIGR04456">
    <property type="entry name" value="LruC_dom"/>
    <property type="match status" value="1"/>
</dbReference>
<gene>
    <name evidence="4" type="ORF">DXB65_22855</name>
</gene>
<dbReference type="Proteomes" id="UP000260983">
    <property type="component" value="Unassembled WGS sequence"/>
</dbReference>
<feature type="domain" description="DUF4842" evidence="3">
    <location>
        <begin position="456"/>
        <end position="640"/>
    </location>
</feature>
<evidence type="ECO:0000259" key="2">
    <source>
        <dbReference type="Pfam" id="PF13448"/>
    </source>
</evidence>
<dbReference type="PROSITE" id="PS51257">
    <property type="entry name" value="PROKAR_LIPOPROTEIN"/>
    <property type="match status" value="1"/>
</dbReference>
<dbReference type="RefSeq" id="WP_009127173.1">
    <property type="nucleotide sequence ID" value="NZ_CABKRN010000001.1"/>
</dbReference>
<feature type="domain" description="DUF4114" evidence="2">
    <location>
        <begin position="319"/>
        <end position="393"/>
    </location>
</feature>
<dbReference type="InterPro" id="IPR025193">
    <property type="entry name" value="DUF4114"/>
</dbReference>
<reference evidence="4 5" key="1">
    <citation type="submission" date="2018-08" db="EMBL/GenBank/DDBJ databases">
        <title>A genome reference for cultivated species of the human gut microbiota.</title>
        <authorList>
            <person name="Zou Y."/>
            <person name="Xue W."/>
            <person name="Luo G."/>
        </authorList>
    </citation>
    <scope>NUCLEOTIDE SEQUENCE [LARGE SCALE GENOMIC DNA]</scope>
    <source>
        <strain evidence="4 5">OM05-15BH</strain>
    </source>
</reference>
<evidence type="ECO:0000313" key="5">
    <source>
        <dbReference type="Proteomes" id="UP000260983"/>
    </source>
</evidence>
<dbReference type="Pfam" id="PF13448">
    <property type="entry name" value="DUF4114"/>
    <property type="match status" value="1"/>
</dbReference>
<comment type="caution">
    <text evidence="4">The sequence shown here is derived from an EMBL/GenBank/DDBJ whole genome shotgun (WGS) entry which is preliminary data.</text>
</comment>
<dbReference type="Pfam" id="PF16130">
    <property type="entry name" value="DUF4842"/>
    <property type="match status" value="1"/>
</dbReference>
<dbReference type="InterPro" id="IPR032295">
    <property type="entry name" value="DUF4842"/>
</dbReference>
<evidence type="ECO:0000259" key="3">
    <source>
        <dbReference type="Pfam" id="PF16130"/>
    </source>
</evidence>
<protein>
    <submittedName>
        <fullName evidence="4">LruC domain-containing protein</fullName>
    </submittedName>
</protein>
<keyword evidence="1" id="KW-0732">Signal</keyword>
<evidence type="ECO:0000256" key="1">
    <source>
        <dbReference type="SAM" id="SignalP"/>
    </source>
</evidence>
<feature type="signal peptide" evidence="1">
    <location>
        <begin position="1"/>
        <end position="24"/>
    </location>
</feature>
<proteinExistence type="predicted"/>
<feature type="chain" id="PRO_5017819767" evidence="1">
    <location>
        <begin position="25"/>
        <end position="644"/>
    </location>
</feature>
<organism evidence="4 5">
    <name type="scientific">Bacteroides oleiciplenus</name>
    <dbReference type="NCBI Taxonomy" id="626931"/>
    <lineage>
        <taxon>Bacteria</taxon>
        <taxon>Pseudomonadati</taxon>
        <taxon>Bacteroidota</taxon>
        <taxon>Bacteroidia</taxon>
        <taxon>Bacteroidales</taxon>
        <taxon>Bacteroidaceae</taxon>
        <taxon>Bacteroides</taxon>
    </lineage>
</organism>